<evidence type="ECO:0000313" key="2">
    <source>
        <dbReference type="Proteomes" id="UP001295444"/>
    </source>
</evidence>
<keyword evidence="2" id="KW-1185">Reference proteome</keyword>
<dbReference type="InterPro" id="IPR026698">
    <property type="entry name" value="UPF_C3orf38"/>
</dbReference>
<dbReference type="EMBL" id="OW240912">
    <property type="protein sequence ID" value="CAH2219513.1"/>
    <property type="molecule type" value="Genomic_DNA"/>
</dbReference>
<evidence type="ECO:0000313" key="1">
    <source>
        <dbReference type="EMBL" id="CAH2219513.1"/>
    </source>
</evidence>
<gene>
    <name evidence="1" type="ORF">PECUL_23A045488</name>
</gene>
<dbReference type="AlphaFoldDB" id="A0AAD1QXH7"/>
<name>A0AAD1QXH7_PELCU</name>
<dbReference type="PANTHER" id="PTHR21084:SF1">
    <property type="entry name" value="DENSE INCISORS"/>
    <property type="match status" value="1"/>
</dbReference>
<organism evidence="1 2">
    <name type="scientific">Pelobates cultripes</name>
    <name type="common">Western spadefoot toad</name>
    <dbReference type="NCBI Taxonomy" id="61616"/>
    <lineage>
        <taxon>Eukaryota</taxon>
        <taxon>Metazoa</taxon>
        <taxon>Chordata</taxon>
        <taxon>Craniata</taxon>
        <taxon>Vertebrata</taxon>
        <taxon>Euteleostomi</taxon>
        <taxon>Amphibia</taxon>
        <taxon>Batrachia</taxon>
        <taxon>Anura</taxon>
        <taxon>Pelobatoidea</taxon>
        <taxon>Pelobatidae</taxon>
        <taxon>Pelobates</taxon>
    </lineage>
</organism>
<dbReference type="Pfam" id="PF15008">
    <property type="entry name" value="DUF4518"/>
    <property type="match status" value="1"/>
</dbReference>
<dbReference type="PANTHER" id="PTHR21084">
    <property type="entry name" value="DENSE INCISORS"/>
    <property type="match status" value="1"/>
</dbReference>
<accession>A0AAD1QXH7</accession>
<protein>
    <submittedName>
        <fullName evidence="1">Uncharacterized protein</fullName>
    </submittedName>
</protein>
<sequence length="116" mass="13512">MYDYDPVRFGLSPREREGIIELLGLMDPIELNKLARTISGSKRVRRGTAIDLILKRTRNAEQLLKRKKVSHEVIFQYLRGKNVRVPDTYKKPDLINNVLKLWGIQVLWFLFGLFGG</sequence>
<reference evidence="1" key="1">
    <citation type="submission" date="2022-03" db="EMBL/GenBank/DDBJ databases">
        <authorList>
            <person name="Alioto T."/>
            <person name="Alioto T."/>
            <person name="Gomez Garrido J."/>
        </authorList>
    </citation>
    <scope>NUCLEOTIDE SEQUENCE</scope>
</reference>
<dbReference type="Proteomes" id="UP001295444">
    <property type="component" value="Chromosome 01"/>
</dbReference>
<proteinExistence type="predicted"/>